<dbReference type="EMBL" id="JARBDR010000813">
    <property type="protein sequence ID" value="KAJ8306014.1"/>
    <property type="molecule type" value="Genomic_DNA"/>
</dbReference>
<comment type="caution">
    <text evidence="1">The sequence shown here is derived from an EMBL/GenBank/DDBJ whole genome shotgun (WGS) entry which is preliminary data.</text>
</comment>
<dbReference type="Proteomes" id="UP001217089">
    <property type="component" value="Unassembled WGS sequence"/>
</dbReference>
<evidence type="ECO:0000313" key="1">
    <source>
        <dbReference type="EMBL" id="KAJ8306014.1"/>
    </source>
</evidence>
<feature type="non-terminal residue" evidence="1">
    <location>
        <position position="136"/>
    </location>
</feature>
<protein>
    <submittedName>
        <fullName evidence="1">Uncharacterized protein</fullName>
    </submittedName>
</protein>
<evidence type="ECO:0000313" key="2">
    <source>
        <dbReference type="Proteomes" id="UP001217089"/>
    </source>
</evidence>
<reference evidence="1 2" key="1">
    <citation type="submission" date="2022-12" db="EMBL/GenBank/DDBJ databases">
        <title>Chromosome-level genome of Tegillarca granosa.</title>
        <authorList>
            <person name="Kim J."/>
        </authorList>
    </citation>
    <scope>NUCLEOTIDE SEQUENCE [LARGE SCALE GENOMIC DNA]</scope>
    <source>
        <strain evidence="1">Teg-2019</strain>
        <tissue evidence="1">Adductor muscle</tissue>
    </source>
</reference>
<name>A0ABQ9EM57_TEGGR</name>
<proteinExistence type="predicted"/>
<keyword evidence="2" id="KW-1185">Reference proteome</keyword>
<sequence length="136" mass="15822">NLSIDTPVLVDVEHGSIRYRYGSYKGEPSNKSRRIEKSYEGNDKINKQHYFYHARLNDFGKEASETKEDPSKFIYVAKGPNRAHQKKVFYVFGKGWNAMDGQKVLPTSTQEEGRDYAWSSTRKPNDVYYNLTFIPQ</sequence>
<feature type="non-terminal residue" evidence="1">
    <location>
        <position position="1"/>
    </location>
</feature>
<organism evidence="1 2">
    <name type="scientific">Tegillarca granosa</name>
    <name type="common">Malaysian cockle</name>
    <name type="synonym">Anadara granosa</name>
    <dbReference type="NCBI Taxonomy" id="220873"/>
    <lineage>
        <taxon>Eukaryota</taxon>
        <taxon>Metazoa</taxon>
        <taxon>Spiralia</taxon>
        <taxon>Lophotrochozoa</taxon>
        <taxon>Mollusca</taxon>
        <taxon>Bivalvia</taxon>
        <taxon>Autobranchia</taxon>
        <taxon>Pteriomorphia</taxon>
        <taxon>Arcoida</taxon>
        <taxon>Arcoidea</taxon>
        <taxon>Arcidae</taxon>
        <taxon>Tegillarca</taxon>
    </lineage>
</organism>
<accession>A0ABQ9EM57</accession>
<gene>
    <name evidence="1" type="ORF">KUTeg_016559</name>
</gene>